<organism evidence="2 3">
    <name type="scientific">Penicillium brevicompactum</name>
    <dbReference type="NCBI Taxonomy" id="5074"/>
    <lineage>
        <taxon>Eukaryota</taxon>
        <taxon>Fungi</taxon>
        <taxon>Dikarya</taxon>
        <taxon>Ascomycota</taxon>
        <taxon>Pezizomycotina</taxon>
        <taxon>Eurotiomycetes</taxon>
        <taxon>Eurotiomycetidae</taxon>
        <taxon>Eurotiales</taxon>
        <taxon>Aspergillaceae</taxon>
        <taxon>Penicillium</taxon>
    </lineage>
</organism>
<feature type="transmembrane region" description="Helical" evidence="1">
    <location>
        <begin position="247"/>
        <end position="275"/>
    </location>
</feature>
<sequence length="310" mass="35397">MRRIPLTTLFGVDKSTDEKKHFETSWLLPPAILAGLRGLIALYIFTTIFFFWGWYGTHGETATIGQSFSFFTWLTYWGIGFYMLFAAIHTAYYARTGHSLLYRWPRALRILHSLLYSSITTYPFLVTIVFWALIFKPPWYTKTFTGWQNVSKQKNIRSDPSEITDISTPPMTKLIPFSMQISQHALNSFYALLEITLPTTSPHPWIAIPFLILGLLFYLCVAYITFYTEGFYPYSFLNIGDHGSGLVTGYCFGILAAILVIFLVSWALIWLRCWLTRGRIKRARRDPLRAAGLSVGAGAGDQPGEMKESV</sequence>
<feature type="transmembrane region" description="Helical" evidence="1">
    <location>
        <begin position="205"/>
        <end position="227"/>
    </location>
</feature>
<accession>A0A9W9RDU5</accession>
<reference evidence="2" key="2">
    <citation type="journal article" date="2023" name="IMA Fungus">
        <title>Comparative genomic study of the Penicillium genus elucidates a diverse pangenome and 15 lateral gene transfer events.</title>
        <authorList>
            <person name="Petersen C."/>
            <person name="Sorensen T."/>
            <person name="Nielsen M.R."/>
            <person name="Sondergaard T.E."/>
            <person name="Sorensen J.L."/>
            <person name="Fitzpatrick D.A."/>
            <person name="Frisvad J.C."/>
            <person name="Nielsen K.L."/>
        </authorList>
    </citation>
    <scope>NUCLEOTIDE SEQUENCE</scope>
    <source>
        <strain evidence="2">IBT 35675</strain>
    </source>
</reference>
<gene>
    <name evidence="2" type="ORF">N7541_004622</name>
</gene>
<dbReference type="PANTHER" id="PTHR12242:SF1">
    <property type="entry name" value="MYND-TYPE DOMAIN-CONTAINING PROTEIN"/>
    <property type="match status" value="1"/>
</dbReference>
<protein>
    <submittedName>
        <fullName evidence="2">Uncharacterized protein</fullName>
    </submittedName>
</protein>
<comment type="caution">
    <text evidence="2">The sequence shown here is derived from an EMBL/GenBank/DDBJ whole genome shotgun (WGS) entry which is preliminary data.</text>
</comment>
<proteinExistence type="predicted"/>
<evidence type="ECO:0000313" key="3">
    <source>
        <dbReference type="Proteomes" id="UP001148299"/>
    </source>
</evidence>
<evidence type="ECO:0000256" key="1">
    <source>
        <dbReference type="SAM" id="Phobius"/>
    </source>
</evidence>
<name>A0A9W9RDU5_PENBR</name>
<dbReference type="GO" id="GO:0016020">
    <property type="term" value="C:membrane"/>
    <property type="evidence" value="ECO:0007669"/>
    <property type="project" value="TreeGrafter"/>
</dbReference>
<feature type="transmembrane region" description="Helical" evidence="1">
    <location>
        <begin position="74"/>
        <end position="94"/>
    </location>
</feature>
<feature type="transmembrane region" description="Helical" evidence="1">
    <location>
        <begin position="114"/>
        <end position="134"/>
    </location>
</feature>
<dbReference type="Proteomes" id="UP001148299">
    <property type="component" value="Unassembled WGS sequence"/>
</dbReference>
<keyword evidence="1" id="KW-0472">Membrane</keyword>
<keyword evidence="3" id="KW-1185">Reference proteome</keyword>
<keyword evidence="1" id="KW-1133">Transmembrane helix</keyword>
<keyword evidence="1" id="KW-0812">Transmembrane</keyword>
<dbReference type="AlphaFoldDB" id="A0A9W9RDU5"/>
<evidence type="ECO:0000313" key="2">
    <source>
        <dbReference type="EMBL" id="KAJ5357464.1"/>
    </source>
</evidence>
<dbReference type="EMBL" id="JAPZBR010000003">
    <property type="protein sequence ID" value="KAJ5357464.1"/>
    <property type="molecule type" value="Genomic_DNA"/>
</dbReference>
<reference evidence="2" key="1">
    <citation type="submission" date="2022-12" db="EMBL/GenBank/DDBJ databases">
        <authorList>
            <person name="Petersen C."/>
        </authorList>
    </citation>
    <scope>NUCLEOTIDE SEQUENCE</scope>
    <source>
        <strain evidence="2">IBT 35675</strain>
    </source>
</reference>
<dbReference type="PANTHER" id="PTHR12242">
    <property type="entry name" value="OS02G0130600 PROTEIN-RELATED"/>
    <property type="match status" value="1"/>
</dbReference>
<feature type="transmembrane region" description="Helical" evidence="1">
    <location>
        <begin position="26"/>
        <end position="54"/>
    </location>
</feature>